<organism evidence="1 2">
    <name type="scientific">Aspergillus bombycis</name>
    <dbReference type="NCBI Taxonomy" id="109264"/>
    <lineage>
        <taxon>Eukaryota</taxon>
        <taxon>Fungi</taxon>
        <taxon>Dikarya</taxon>
        <taxon>Ascomycota</taxon>
        <taxon>Pezizomycotina</taxon>
        <taxon>Eurotiomycetes</taxon>
        <taxon>Eurotiomycetidae</taxon>
        <taxon>Eurotiales</taxon>
        <taxon>Aspergillaceae</taxon>
        <taxon>Aspergillus</taxon>
    </lineage>
</organism>
<dbReference type="Proteomes" id="UP000179179">
    <property type="component" value="Unassembled WGS sequence"/>
</dbReference>
<proteinExistence type="predicted"/>
<protein>
    <submittedName>
        <fullName evidence="1">Uncharacterized protein</fullName>
    </submittedName>
</protein>
<keyword evidence="2" id="KW-1185">Reference proteome</keyword>
<dbReference type="AlphaFoldDB" id="A0A1F7ZJA6"/>
<name>A0A1F7ZJA6_9EURO</name>
<dbReference type="RefSeq" id="XP_022383240.1">
    <property type="nucleotide sequence ID" value="XM_022539067.1"/>
</dbReference>
<evidence type="ECO:0000313" key="2">
    <source>
        <dbReference type="Proteomes" id="UP000179179"/>
    </source>
</evidence>
<reference evidence="1 2" key="1">
    <citation type="journal article" date="2016" name="Genome Biol. Evol.">
        <title>Draft genome sequence of an aflatoxigenic Aspergillus species, A. bombycis.</title>
        <authorList>
            <person name="Moore G.G."/>
            <person name="Mack B.M."/>
            <person name="Beltz S.B."/>
            <person name="Gilbert M.K."/>
        </authorList>
    </citation>
    <scope>NUCLEOTIDE SEQUENCE [LARGE SCALE GENOMIC DNA]</scope>
    <source>
        <strain evidence="2">NRRL 26010</strain>
    </source>
</reference>
<gene>
    <name evidence="1" type="ORF">ABOM_011939</name>
</gene>
<sequence>MSDIILRRPQRKAFISREFQHLSIFARHTRVCFKAVSTPEVLPFHIPFPAATLQAAHQQ</sequence>
<accession>A0A1F7ZJA6</accession>
<dbReference type="EMBL" id="LYCR01000198">
    <property type="protein sequence ID" value="OGM39523.1"/>
    <property type="molecule type" value="Genomic_DNA"/>
</dbReference>
<evidence type="ECO:0000313" key="1">
    <source>
        <dbReference type="EMBL" id="OGM39523.1"/>
    </source>
</evidence>
<comment type="caution">
    <text evidence="1">The sequence shown here is derived from an EMBL/GenBank/DDBJ whole genome shotgun (WGS) entry which is preliminary data.</text>
</comment>
<dbReference type="GeneID" id="34455329"/>
<dbReference type="OrthoDB" id="5366256at2759"/>